<comment type="caution">
    <text evidence="7">The sequence shown here is derived from an EMBL/GenBank/DDBJ whole genome shotgun (WGS) entry which is preliminary data.</text>
</comment>
<feature type="region of interest" description="Disordered" evidence="5">
    <location>
        <begin position="199"/>
        <end position="253"/>
    </location>
</feature>
<gene>
    <name evidence="7" type="ORF">MNOR_LOCUS24138</name>
</gene>
<feature type="domain" description="C2H2-type" evidence="6">
    <location>
        <begin position="302"/>
        <end position="331"/>
    </location>
</feature>
<dbReference type="InterPro" id="IPR013087">
    <property type="entry name" value="Znf_C2H2_type"/>
</dbReference>
<dbReference type="EMBL" id="CAXKWB010021891">
    <property type="protein sequence ID" value="CAL4123845.1"/>
    <property type="molecule type" value="Genomic_DNA"/>
</dbReference>
<keyword evidence="3" id="KW-0862">Zinc</keyword>
<keyword evidence="1" id="KW-0479">Metal-binding</keyword>
<accession>A0AAV2RHC1</accession>
<dbReference type="Proteomes" id="UP001497623">
    <property type="component" value="Unassembled WGS sequence"/>
</dbReference>
<organism evidence="7 8">
    <name type="scientific">Meganyctiphanes norvegica</name>
    <name type="common">Northern krill</name>
    <name type="synonym">Thysanopoda norvegica</name>
    <dbReference type="NCBI Taxonomy" id="48144"/>
    <lineage>
        <taxon>Eukaryota</taxon>
        <taxon>Metazoa</taxon>
        <taxon>Ecdysozoa</taxon>
        <taxon>Arthropoda</taxon>
        <taxon>Crustacea</taxon>
        <taxon>Multicrustacea</taxon>
        <taxon>Malacostraca</taxon>
        <taxon>Eumalacostraca</taxon>
        <taxon>Eucarida</taxon>
        <taxon>Euphausiacea</taxon>
        <taxon>Euphausiidae</taxon>
        <taxon>Meganyctiphanes</taxon>
    </lineage>
</organism>
<name>A0AAV2RHC1_MEGNR</name>
<feature type="compositionally biased region" description="Low complexity" evidence="5">
    <location>
        <begin position="200"/>
        <end position="221"/>
    </location>
</feature>
<dbReference type="PANTHER" id="PTHR23235:SF48">
    <property type="entry name" value="KRUEPPEL-LIKE FACTOR 3"/>
    <property type="match status" value="1"/>
</dbReference>
<sequence length="341" mass="37964">MSSQDRYICGQTFIKQEVDNSMCVQTFIKQELDDTSELEEDAASQCDDTHSDPEFDITYTGCDIPNAKLLKQIQQLQALFMVKNLENVGNCRENNNKSYVENNSIKDTKHLLKNKYPIEADSYFGTMVPKHENTFNFCIKERSLKSLEVSDTPPTSHDHYASHTTPNHDPYAGLAASMRNSTTTMRNLHKIREATLALHSQQSLSGSPSPMPPSTGQQQPMAHLTPGGVTLSIAPPTSSVPGGPHATEGSRIFSSSHSLISSLSSSSFPPPFPPSCASIRNIARPPTPSSDYTDPQRRKKVHRCDFEGCEKVYTKSSHLKAHKRKHTGEKPYQCTWDGCMW</sequence>
<reference evidence="7 8" key="1">
    <citation type="submission" date="2024-05" db="EMBL/GenBank/DDBJ databases">
        <authorList>
            <person name="Wallberg A."/>
        </authorList>
    </citation>
    <scope>NUCLEOTIDE SEQUENCE [LARGE SCALE GENOMIC DNA]</scope>
</reference>
<dbReference type="SUPFAM" id="SSF57667">
    <property type="entry name" value="beta-beta-alpha zinc fingers"/>
    <property type="match status" value="1"/>
</dbReference>
<keyword evidence="2 4" id="KW-0863">Zinc-finger</keyword>
<evidence type="ECO:0000256" key="4">
    <source>
        <dbReference type="PROSITE-ProRule" id="PRU00042"/>
    </source>
</evidence>
<evidence type="ECO:0000313" key="7">
    <source>
        <dbReference type="EMBL" id="CAL4123845.1"/>
    </source>
</evidence>
<dbReference type="PROSITE" id="PS50157">
    <property type="entry name" value="ZINC_FINGER_C2H2_2"/>
    <property type="match status" value="1"/>
</dbReference>
<feature type="region of interest" description="Disordered" evidence="5">
    <location>
        <begin position="275"/>
        <end position="299"/>
    </location>
</feature>
<dbReference type="Gene3D" id="3.30.160.60">
    <property type="entry name" value="Classic Zinc Finger"/>
    <property type="match status" value="1"/>
</dbReference>
<evidence type="ECO:0000256" key="2">
    <source>
        <dbReference type="ARBA" id="ARBA00022771"/>
    </source>
</evidence>
<evidence type="ECO:0000259" key="6">
    <source>
        <dbReference type="PROSITE" id="PS50157"/>
    </source>
</evidence>
<dbReference type="PANTHER" id="PTHR23235">
    <property type="entry name" value="KRUEPPEL-LIKE TRANSCRIPTION FACTOR"/>
    <property type="match status" value="1"/>
</dbReference>
<proteinExistence type="predicted"/>
<protein>
    <recommendedName>
        <fullName evidence="6">C2H2-type domain-containing protein</fullName>
    </recommendedName>
</protein>
<keyword evidence="8" id="KW-1185">Reference proteome</keyword>
<dbReference type="FunFam" id="3.30.160.60:FF:000021">
    <property type="entry name" value="Basic krueppel-like factor 3"/>
    <property type="match status" value="1"/>
</dbReference>
<dbReference type="GO" id="GO:0000978">
    <property type="term" value="F:RNA polymerase II cis-regulatory region sequence-specific DNA binding"/>
    <property type="evidence" value="ECO:0007669"/>
    <property type="project" value="TreeGrafter"/>
</dbReference>
<evidence type="ECO:0000256" key="1">
    <source>
        <dbReference type="ARBA" id="ARBA00022723"/>
    </source>
</evidence>
<dbReference type="GO" id="GO:0000981">
    <property type="term" value="F:DNA-binding transcription factor activity, RNA polymerase II-specific"/>
    <property type="evidence" value="ECO:0007669"/>
    <property type="project" value="TreeGrafter"/>
</dbReference>
<evidence type="ECO:0000256" key="3">
    <source>
        <dbReference type="ARBA" id="ARBA00022833"/>
    </source>
</evidence>
<evidence type="ECO:0000256" key="5">
    <source>
        <dbReference type="SAM" id="MobiDB-lite"/>
    </source>
</evidence>
<evidence type="ECO:0000313" key="8">
    <source>
        <dbReference type="Proteomes" id="UP001497623"/>
    </source>
</evidence>
<dbReference type="InterPro" id="IPR036236">
    <property type="entry name" value="Znf_C2H2_sf"/>
</dbReference>
<feature type="non-terminal residue" evidence="7">
    <location>
        <position position="341"/>
    </location>
</feature>
<dbReference type="AlphaFoldDB" id="A0AAV2RHC1"/>
<dbReference type="PROSITE" id="PS00028">
    <property type="entry name" value="ZINC_FINGER_C2H2_1"/>
    <property type="match status" value="1"/>
</dbReference>
<dbReference type="GO" id="GO:0008270">
    <property type="term" value="F:zinc ion binding"/>
    <property type="evidence" value="ECO:0007669"/>
    <property type="project" value="UniProtKB-KW"/>
</dbReference>